<name>A0AAV4TAF9_9ARAC</name>
<reference evidence="1 2" key="1">
    <citation type="submission" date="2021-06" db="EMBL/GenBank/DDBJ databases">
        <title>Caerostris darwini draft genome.</title>
        <authorList>
            <person name="Kono N."/>
            <person name="Arakawa K."/>
        </authorList>
    </citation>
    <scope>NUCLEOTIDE SEQUENCE [LARGE SCALE GENOMIC DNA]</scope>
</reference>
<dbReference type="Proteomes" id="UP001054837">
    <property type="component" value="Unassembled WGS sequence"/>
</dbReference>
<sequence>MERKSFKDPEIGNLYKQFTHEYIDLGHMKLMNERSDQIPDHSKCLQQIAIDAENNYLVASKTKRGNFYVVDLLLSMNTPEETTEVYSQVSSLFLKRGFELRKWRSNSSQVLRKLNVIKEENRFEIHGGTNCKVLGL</sequence>
<evidence type="ECO:0000313" key="2">
    <source>
        <dbReference type="Proteomes" id="UP001054837"/>
    </source>
</evidence>
<gene>
    <name evidence="1" type="ORF">CDAR_318081</name>
</gene>
<dbReference type="AlphaFoldDB" id="A0AAV4TAF9"/>
<organism evidence="1 2">
    <name type="scientific">Caerostris darwini</name>
    <dbReference type="NCBI Taxonomy" id="1538125"/>
    <lineage>
        <taxon>Eukaryota</taxon>
        <taxon>Metazoa</taxon>
        <taxon>Ecdysozoa</taxon>
        <taxon>Arthropoda</taxon>
        <taxon>Chelicerata</taxon>
        <taxon>Arachnida</taxon>
        <taxon>Araneae</taxon>
        <taxon>Araneomorphae</taxon>
        <taxon>Entelegynae</taxon>
        <taxon>Araneoidea</taxon>
        <taxon>Araneidae</taxon>
        <taxon>Caerostris</taxon>
    </lineage>
</organism>
<proteinExistence type="predicted"/>
<comment type="caution">
    <text evidence="1">The sequence shown here is derived from an EMBL/GenBank/DDBJ whole genome shotgun (WGS) entry which is preliminary data.</text>
</comment>
<protein>
    <submittedName>
        <fullName evidence="1">Uncharacterized protein</fullName>
    </submittedName>
</protein>
<evidence type="ECO:0000313" key="1">
    <source>
        <dbReference type="EMBL" id="GIY41897.1"/>
    </source>
</evidence>
<keyword evidence="2" id="KW-1185">Reference proteome</keyword>
<accession>A0AAV4TAF9</accession>
<dbReference type="EMBL" id="BPLQ01009126">
    <property type="protein sequence ID" value="GIY41897.1"/>
    <property type="molecule type" value="Genomic_DNA"/>
</dbReference>